<proteinExistence type="predicted"/>
<gene>
    <name evidence="1" type="ORF">OPDIPICF_02739</name>
</gene>
<dbReference type="NCBIfam" id="TIGR03233">
    <property type="entry name" value="DNA_S_dndB"/>
    <property type="match status" value="1"/>
</dbReference>
<sequence>MHFISVKTQPGSSPPQLSSLKGFRLFHEITLTQPGAGHYSNKTHSPSHVEVIFNFHYNTLLPFDFQTAGDILMDNAFSNTFPAVRGIQAGRPCYIAMCPMRIIPKLFVFNEDEVPPELRSQRTINQSRIPEITSYLVENSKDYTLSSLTASVNSMVRFEPLTDTGPGQNMGTLSIPMDAQILINDGQHRRAAIEEAIAENPELGHDSISVLFFIDEGLERSQQMFADLNKHAVRPSDSISTLYDHRDQISDLARHTQQNVPAFSRLTELEKSSISNRSIKLFTLSSIKNANKALLRKNNKSSVTDEEKAICVSYWSAVTQNMADWKSALERKVSSSELREQQIHAHAVVLQALGNIGADLLSQKPDWELVLKHLDSIDWSRANPEWEGRALVNGRISKARSNVILTGNLVKHKLGLCLNAAEQTEEDKFIS</sequence>
<protein>
    <recommendedName>
        <fullName evidence="3">DNA sulfur modification protein DndB</fullName>
    </recommendedName>
</protein>
<evidence type="ECO:0008006" key="3">
    <source>
        <dbReference type="Google" id="ProtNLM"/>
    </source>
</evidence>
<dbReference type="Pfam" id="PF14072">
    <property type="entry name" value="DndB"/>
    <property type="match status" value="1"/>
</dbReference>
<evidence type="ECO:0000313" key="2">
    <source>
        <dbReference type="Proteomes" id="UP000441399"/>
    </source>
</evidence>
<evidence type="ECO:0000313" key="1">
    <source>
        <dbReference type="EMBL" id="CAA0122971.1"/>
    </source>
</evidence>
<dbReference type="NCBIfam" id="TIGR03187">
    <property type="entry name" value="DGQHR"/>
    <property type="match status" value="1"/>
</dbReference>
<accession>A0A5S9QTR2</accession>
<dbReference type="CDD" id="cd16412">
    <property type="entry name" value="dndB"/>
    <property type="match status" value="1"/>
</dbReference>
<dbReference type="InterPro" id="IPR017601">
    <property type="entry name" value="DGQHR-contain_dom"/>
</dbReference>
<keyword evidence="2" id="KW-1185">Reference proteome</keyword>
<dbReference type="Proteomes" id="UP000441399">
    <property type="component" value="Unassembled WGS sequence"/>
</dbReference>
<name>A0A5S9QTR2_9GAMM</name>
<dbReference type="InterPro" id="IPR017642">
    <property type="entry name" value="DNA_S_mod_DndB"/>
</dbReference>
<dbReference type="AlphaFoldDB" id="A0A5S9QTR2"/>
<organism evidence="1 2">
    <name type="scientific">BD1-7 clade bacterium</name>
    <dbReference type="NCBI Taxonomy" id="2029982"/>
    <lineage>
        <taxon>Bacteria</taxon>
        <taxon>Pseudomonadati</taxon>
        <taxon>Pseudomonadota</taxon>
        <taxon>Gammaproteobacteria</taxon>
        <taxon>Cellvibrionales</taxon>
        <taxon>Spongiibacteraceae</taxon>
        <taxon>BD1-7 clade</taxon>
    </lineage>
</organism>
<dbReference type="EMBL" id="CACSIO010000045">
    <property type="protein sequence ID" value="CAA0122971.1"/>
    <property type="molecule type" value="Genomic_DNA"/>
</dbReference>
<reference evidence="1 2" key="1">
    <citation type="submission" date="2019-11" db="EMBL/GenBank/DDBJ databases">
        <authorList>
            <person name="Holert J."/>
        </authorList>
    </citation>
    <scope>NUCLEOTIDE SEQUENCE [LARGE SCALE GENOMIC DNA]</scope>
    <source>
        <strain evidence="1">SB11_3</strain>
    </source>
</reference>